<evidence type="ECO:0008006" key="3">
    <source>
        <dbReference type="Google" id="ProtNLM"/>
    </source>
</evidence>
<proteinExistence type="predicted"/>
<keyword evidence="2" id="KW-1185">Reference proteome</keyword>
<comment type="caution">
    <text evidence="1">The sequence shown here is derived from an EMBL/GenBank/DDBJ whole genome shotgun (WGS) entry which is preliminary data.</text>
</comment>
<dbReference type="EMBL" id="BAABCN010000004">
    <property type="protein sequence ID" value="GAA3878198.1"/>
    <property type="molecule type" value="Genomic_DNA"/>
</dbReference>
<name>A0ABP7KI75_9MICO</name>
<reference evidence="2" key="1">
    <citation type="journal article" date="2019" name="Int. J. Syst. Evol. Microbiol.">
        <title>The Global Catalogue of Microorganisms (GCM) 10K type strain sequencing project: providing services to taxonomists for standard genome sequencing and annotation.</title>
        <authorList>
            <consortium name="The Broad Institute Genomics Platform"/>
            <consortium name="The Broad Institute Genome Sequencing Center for Infectious Disease"/>
            <person name="Wu L."/>
            <person name="Ma J."/>
        </authorList>
    </citation>
    <scope>NUCLEOTIDE SEQUENCE [LARGE SCALE GENOMIC DNA]</scope>
    <source>
        <strain evidence="2">JCM 17021</strain>
    </source>
</reference>
<protein>
    <recommendedName>
        <fullName evidence="3">Acid phosphatase</fullName>
    </recommendedName>
</protein>
<dbReference type="Proteomes" id="UP001501803">
    <property type="component" value="Unassembled WGS sequence"/>
</dbReference>
<dbReference type="SUPFAM" id="SSF56784">
    <property type="entry name" value="HAD-like"/>
    <property type="match status" value="1"/>
</dbReference>
<evidence type="ECO:0000313" key="2">
    <source>
        <dbReference type="Proteomes" id="UP001501803"/>
    </source>
</evidence>
<dbReference type="InterPro" id="IPR036412">
    <property type="entry name" value="HAD-like_sf"/>
</dbReference>
<evidence type="ECO:0000313" key="1">
    <source>
        <dbReference type="EMBL" id="GAA3878198.1"/>
    </source>
</evidence>
<organism evidence="1 2">
    <name type="scientific">Leifsonia kafniensis</name>
    <dbReference type="NCBI Taxonomy" id="475957"/>
    <lineage>
        <taxon>Bacteria</taxon>
        <taxon>Bacillati</taxon>
        <taxon>Actinomycetota</taxon>
        <taxon>Actinomycetes</taxon>
        <taxon>Micrococcales</taxon>
        <taxon>Microbacteriaceae</taxon>
        <taxon>Leifsonia</taxon>
    </lineage>
</organism>
<accession>A0ABP7KI75</accession>
<sequence length="214" mass="22718">MQKGESRAAAGHRLHCEMNGETITMQSLGSWRDGETRSAIVDFVERVTGNGPDAVAQRERVAVFDNDGTLWTEKPMPTQLHYIPLQWAAAAAADPALAPEQPYLSAVTRDFAWLGAALNNHYAGDDTDVKVMIGAIPRSTANLSVREYAASIADFYRTAKHLTLGQSYQQAVLQPMLELLRYLEANGTVFAGATGAPGAAVTTPADGAGAASGA</sequence>
<gene>
    <name evidence="1" type="ORF">GCM10022381_20780</name>
</gene>